<reference evidence="7" key="1">
    <citation type="submission" date="2016-10" db="EMBL/GenBank/DDBJ databases">
        <authorList>
            <person name="Varghese N."/>
            <person name="Submissions S."/>
        </authorList>
    </citation>
    <scope>NUCLEOTIDE SEQUENCE [LARGE SCALE GENOMIC DNA]</scope>
    <source>
        <strain evidence="7">DSM 4771</strain>
    </source>
</reference>
<dbReference type="Proteomes" id="UP000199225">
    <property type="component" value="Unassembled WGS sequence"/>
</dbReference>
<name>A0A1G8WQ06_9BACI</name>
<dbReference type="GO" id="GO:0019172">
    <property type="term" value="F:glyoxalase III activity"/>
    <property type="evidence" value="ECO:0007669"/>
    <property type="project" value="TreeGrafter"/>
</dbReference>
<dbReference type="GO" id="GO:0005737">
    <property type="term" value="C:cytoplasm"/>
    <property type="evidence" value="ECO:0007669"/>
    <property type="project" value="TreeGrafter"/>
</dbReference>
<dbReference type="InterPro" id="IPR002818">
    <property type="entry name" value="DJ-1/PfpI"/>
</dbReference>
<dbReference type="SUPFAM" id="SSF52317">
    <property type="entry name" value="Class I glutamine amidotransferase-like"/>
    <property type="match status" value="1"/>
</dbReference>
<dbReference type="GO" id="GO:0008233">
    <property type="term" value="F:peptidase activity"/>
    <property type="evidence" value="ECO:0007669"/>
    <property type="project" value="UniProtKB-KW"/>
</dbReference>
<keyword evidence="1" id="KW-0346">Stress response</keyword>
<keyword evidence="6" id="KW-0645">Protease</keyword>
<evidence type="ECO:0000259" key="5">
    <source>
        <dbReference type="Pfam" id="PF01965"/>
    </source>
</evidence>
<dbReference type="OrthoDB" id="9792284at2"/>
<evidence type="ECO:0000256" key="4">
    <source>
        <dbReference type="SAM" id="MobiDB-lite"/>
    </source>
</evidence>
<dbReference type="AlphaFoldDB" id="A0A1G8WQ06"/>
<evidence type="ECO:0000313" key="7">
    <source>
        <dbReference type="Proteomes" id="UP000199225"/>
    </source>
</evidence>
<dbReference type="InterPro" id="IPR029062">
    <property type="entry name" value="Class_I_gatase-like"/>
</dbReference>
<dbReference type="Pfam" id="PF01965">
    <property type="entry name" value="DJ-1_PfpI"/>
    <property type="match status" value="1"/>
</dbReference>
<dbReference type="InterPro" id="IPR050325">
    <property type="entry name" value="Prot/Nucl_acid_deglycase"/>
</dbReference>
<gene>
    <name evidence="6" type="ORF">SAMN04490247_3287</name>
</gene>
<keyword evidence="2" id="KW-0456">Lyase</keyword>
<feature type="region of interest" description="Disordered" evidence="4">
    <location>
        <begin position="44"/>
        <end position="66"/>
    </location>
</feature>
<keyword evidence="6" id="KW-0378">Hydrolase</keyword>
<evidence type="ECO:0000256" key="1">
    <source>
        <dbReference type="ARBA" id="ARBA00023016"/>
    </source>
</evidence>
<dbReference type="GO" id="GO:0006508">
    <property type="term" value="P:proteolysis"/>
    <property type="evidence" value="ECO:0007669"/>
    <property type="project" value="UniProtKB-KW"/>
</dbReference>
<evidence type="ECO:0000256" key="2">
    <source>
        <dbReference type="ARBA" id="ARBA00023239"/>
    </source>
</evidence>
<feature type="domain" description="DJ-1/PfpI" evidence="5">
    <location>
        <begin position="26"/>
        <end position="216"/>
    </location>
</feature>
<proteinExistence type="inferred from homology"/>
<dbReference type="PANTHER" id="PTHR48094:SF11">
    <property type="entry name" value="GLUTATHIONE-INDEPENDENT GLYOXALASE HSP31-RELATED"/>
    <property type="match status" value="1"/>
</dbReference>
<dbReference type="GO" id="GO:0019243">
    <property type="term" value="P:methylglyoxal catabolic process to D-lactate via S-lactoyl-glutathione"/>
    <property type="evidence" value="ECO:0007669"/>
    <property type="project" value="TreeGrafter"/>
</dbReference>
<protein>
    <submittedName>
        <fullName evidence="6">Putative intracellular protease/amidase</fullName>
    </submittedName>
</protein>
<dbReference type="EMBL" id="FNEV01000018">
    <property type="protein sequence ID" value="SDJ80469.1"/>
    <property type="molecule type" value="Genomic_DNA"/>
</dbReference>
<sequence length="220" mass="24210">MSKKVLMIVTNHDKINEDAPTGIWLSEFAEAYNEFQKHGFDVTVASPAGGQAPVDPNSVSDDEPQENLDAKPLLENTTPIDGLNAEDFDAVFLPGGHGTMFDFPDNEKLQRIIRNTYESEKPVAAVCHGPAGLVNVKLSDGQYIVQGKRVNAFTDAEEADTTLDQHMPFLLESKLRERGAHFYSAPNWSEHVETDGILITGQNPQSTVAVAKEFVRTLQN</sequence>
<evidence type="ECO:0000313" key="6">
    <source>
        <dbReference type="EMBL" id="SDJ80469.1"/>
    </source>
</evidence>
<dbReference type="PANTHER" id="PTHR48094">
    <property type="entry name" value="PROTEIN/NUCLEIC ACID DEGLYCASE DJ-1-RELATED"/>
    <property type="match status" value="1"/>
</dbReference>
<dbReference type="RefSeq" id="WP_093194907.1">
    <property type="nucleotide sequence ID" value="NZ_FNEV01000018.1"/>
</dbReference>
<organism evidence="6 7">
    <name type="scientific">Salimicrobium halophilum</name>
    <dbReference type="NCBI Taxonomy" id="86666"/>
    <lineage>
        <taxon>Bacteria</taxon>
        <taxon>Bacillati</taxon>
        <taxon>Bacillota</taxon>
        <taxon>Bacilli</taxon>
        <taxon>Bacillales</taxon>
        <taxon>Bacillaceae</taxon>
        <taxon>Salimicrobium</taxon>
    </lineage>
</organism>
<evidence type="ECO:0000256" key="3">
    <source>
        <dbReference type="ARBA" id="ARBA00038493"/>
    </source>
</evidence>
<dbReference type="Gene3D" id="3.40.50.880">
    <property type="match status" value="1"/>
</dbReference>
<comment type="similarity">
    <text evidence="3">Belongs to the peptidase C56 family. HSP31-like subfamily.</text>
</comment>
<dbReference type="CDD" id="cd03141">
    <property type="entry name" value="GATase1_Hsp31_like"/>
    <property type="match status" value="1"/>
</dbReference>
<keyword evidence="7" id="KW-1185">Reference proteome</keyword>
<accession>A0A1G8WQ06</accession>
<dbReference type="STRING" id="86666.SAMN04490247_3287"/>